<evidence type="ECO:0000259" key="1">
    <source>
        <dbReference type="SMART" id="SM00579"/>
    </source>
</evidence>
<dbReference type="SUPFAM" id="SSF52047">
    <property type="entry name" value="RNI-like"/>
    <property type="match status" value="1"/>
</dbReference>
<dbReference type="InterPro" id="IPR050232">
    <property type="entry name" value="FBL13/AtMIF1-like"/>
</dbReference>
<dbReference type="PANTHER" id="PTHR31900:SF25">
    <property type="entry name" value="FBD DOMAIN-CONTAINING PROTEIN"/>
    <property type="match status" value="1"/>
</dbReference>
<dbReference type="Pfam" id="PF08387">
    <property type="entry name" value="FBD"/>
    <property type="match status" value="1"/>
</dbReference>
<gene>
    <name evidence="3" type="primary">LOC108833931</name>
</gene>
<dbReference type="InterPro" id="IPR032675">
    <property type="entry name" value="LRR_dom_sf"/>
</dbReference>
<proteinExistence type="predicted"/>
<organism evidence="2 3">
    <name type="scientific">Raphanus sativus</name>
    <name type="common">Radish</name>
    <name type="synonym">Raphanus raphanistrum var. sativus</name>
    <dbReference type="NCBI Taxonomy" id="3726"/>
    <lineage>
        <taxon>Eukaryota</taxon>
        <taxon>Viridiplantae</taxon>
        <taxon>Streptophyta</taxon>
        <taxon>Embryophyta</taxon>
        <taxon>Tracheophyta</taxon>
        <taxon>Spermatophyta</taxon>
        <taxon>Magnoliopsida</taxon>
        <taxon>eudicotyledons</taxon>
        <taxon>Gunneridae</taxon>
        <taxon>Pentapetalae</taxon>
        <taxon>rosids</taxon>
        <taxon>malvids</taxon>
        <taxon>Brassicales</taxon>
        <taxon>Brassicaceae</taxon>
        <taxon>Brassiceae</taxon>
        <taxon>Raphanus</taxon>
    </lineage>
</organism>
<sequence length="295" mass="33752">MSDPLQPPHRVCCQDKHLIEVYYPSPDGAIFEKLVSCSPLLEELKIRRCCSAPEVFRIHSLSLKKLHINLNDIGDECRVVIDAPLLRRLKVDDNHSESYVVNNLDSIAKLDISLSFGLYNFDETSVSSKKSIISSFLTGVSKVREINIYADCLEMFWQYSKLAPLPQFGYLSRLDVYLCTPGLKWLLTFLETCPNLESLILEWNGDSKREHSKEMNQINFSYVPECFTSSLKFVDLRTRISGDAGEMKLVRYFLKNSAVLNKLTLRLGCYANENAVLKKLLNIPRRSITCQVDVR</sequence>
<dbReference type="RefSeq" id="XP_056862996.1">
    <property type="nucleotide sequence ID" value="XM_057007016.1"/>
</dbReference>
<dbReference type="Proteomes" id="UP000504610">
    <property type="component" value="Chromosome 4"/>
</dbReference>
<dbReference type="PANTHER" id="PTHR31900">
    <property type="entry name" value="F-BOX/RNI SUPERFAMILY PROTEIN-RELATED"/>
    <property type="match status" value="1"/>
</dbReference>
<accession>A0A9W3DH76</accession>
<evidence type="ECO:0000313" key="3">
    <source>
        <dbReference type="RefSeq" id="XP_056862996.1"/>
    </source>
</evidence>
<evidence type="ECO:0000313" key="2">
    <source>
        <dbReference type="Proteomes" id="UP000504610"/>
    </source>
</evidence>
<name>A0A9W3DH76_RAPSA</name>
<dbReference type="SMART" id="SM00579">
    <property type="entry name" value="FBD"/>
    <property type="match status" value="1"/>
</dbReference>
<reference evidence="2" key="1">
    <citation type="journal article" date="2019" name="Database">
        <title>The radish genome database (RadishGD): an integrated information resource for radish genomics.</title>
        <authorList>
            <person name="Yu H.J."/>
            <person name="Baek S."/>
            <person name="Lee Y.J."/>
            <person name="Cho A."/>
            <person name="Mun J.H."/>
        </authorList>
    </citation>
    <scope>NUCLEOTIDE SEQUENCE [LARGE SCALE GENOMIC DNA]</scope>
    <source>
        <strain evidence="2">cv. WK10039</strain>
    </source>
</reference>
<dbReference type="KEGG" id="rsz:108833931"/>
<dbReference type="Pfam" id="PF24758">
    <property type="entry name" value="LRR_At5g56370"/>
    <property type="match status" value="1"/>
</dbReference>
<dbReference type="Gene3D" id="3.80.10.10">
    <property type="entry name" value="Ribonuclease Inhibitor"/>
    <property type="match status" value="1"/>
</dbReference>
<feature type="domain" description="FBD" evidence="1">
    <location>
        <begin position="225"/>
        <end position="295"/>
    </location>
</feature>
<dbReference type="OrthoDB" id="1052855at2759"/>
<dbReference type="InterPro" id="IPR006566">
    <property type="entry name" value="FBD"/>
</dbReference>
<dbReference type="GeneID" id="108833931"/>
<reference evidence="3" key="2">
    <citation type="submission" date="2025-08" db="UniProtKB">
        <authorList>
            <consortium name="RefSeq"/>
        </authorList>
    </citation>
    <scope>IDENTIFICATION</scope>
    <source>
        <tissue evidence="3">Leaf</tissue>
    </source>
</reference>
<dbReference type="AlphaFoldDB" id="A0A9W3DH76"/>
<protein>
    <submittedName>
        <fullName evidence="3">FBD-associated F-box protein At5g53635</fullName>
    </submittedName>
</protein>
<keyword evidence="2" id="KW-1185">Reference proteome</keyword>
<dbReference type="InterPro" id="IPR055411">
    <property type="entry name" value="LRR_FXL15/At3g58940/PEG3-like"/>
</dbReference>